<reference evidence="1 2" key="1">
    <citation type="submission" date="2018-08" db="EMBL/GenBank/DDBJ databases">
        <title>A genome reference for cultivated species of the human gut microbiota.</title>
        <authorList>
            <person name="Zou Y."/>
            <person name="Xue W."/>
            <person name="Luo G."/>
        </authorList>
    </citation>
    <scope>NUCLEOTIDE SEQUENCE [LARGE SCALE GENOMIC DNA]</scope>
    <source>
        <strain evidence="1 2">AM30-4</strain>
    </source>
</reference>
<dbReference type="Proteomes" id="UP000284660">
    <property type="component" value="Unassembled WGS sequence"/>
</dbReference>
<gene>
    <name evidence="1" type="ORF">DW782_09340</name>
</gene>
<evidence type="ECO:0000313" key="2">
    <source>
        <dbReference type="Proteomes" id="UP000284660"/>
    </source>
</evidence>
<protein>
    <submittedName>
        <fullName evidence="1">Uncharacterized protein</fullName>
    </submittedName>
</protein>
<comment type="caution">
    <text evidence="1">The sequence shown here is derived from an EMBL/GenBank/DDBJ whole genome shotgun (WGS) entry which is preliminary data.</text>
</comment>
<evidence type="ECO:0000313" key="1">
    <source>
        <dbReference type="EMBL" id="RHD75831.1"/>
    </source>
</evidence>
<proteinExistence type="predicted"/>
<name>A0A8B3BDB8_PARDI</name>
<organism evidence="1 2">
    <name type="scientific">Parabacteroides distasonis</name>
    <dbReference type="NCBI Taxonomy" id="823"/>
    <lineage>
        <taxon>Bacteria</taxon>
        <taxon>Pseudomonadati</taxon>
        <taxon>Bacteroidota</taxon>
        <taxon>Bacteroidia</taxon>
        <taxon>Bacteroidales</taxon>
        <taxon>Tannerellaceae</taxon>
        <taxon>Parabacteroides</taxon>
    </lineage>
</organism>
<dbReference type="EMBL" id="QSJN01000004">
    <property type="protein sequence ID" value="RHD75831.1"/>
    <property type="molecule type" value="Genomic_DNA"/>
</dbReference>
<sequence length="72" mass="8533">MWSVSWLKGRNNREQPTFPENYFKMIAVEVFTVVSRCSFVTVNTGTPPKMYNQLKQHHYEQMQDSYLAQAQD</sequence>
<accession>A0A8B3BDB8</accession>
<dbReference type="AlphaFoldDB" id="A0A8B3BDB8"/>